<dbReference type="InterPro" id="IPR054502">
    <property type="entry name" value="bHLH-TF_ACT-like_plant"/>
</dbReference>
<accession>A0A453N1T3</accession>
<dbReference type="GO" id="GO:0005634">
    <property type="term" value="C:nucleus"/>
    <property type="evidence" value="ECO:0007669"/>
    <property type="project" value="UniProtKB-SubCell"/>
</dbReference>
<name>A0A453N1T3_AEGTS</name>
<feature type="domain" description="BHLH" evidence="7">
    <location>
        <begin position="54"/>
        <end position="103"/>
    </location>
</feature>
<keyword evidence="4" id="KW-0804">Transcription</keyword>
<dbReference type="GO" id="GO:0043565">
    <property type="term" value="F:sequence-specific DNA binding"/>
    <property type="evidence" value="ECO:0007669"/>
    <property type="project" value="TreeGrafter"/>
</dbReference>
<evidence type="ECO:0000256" key="3">
    <source>
        <dbReference type="ARBA" id="ARBA00023015"/>
    </source>
</evidence>
<dbReference type="PANTHER" id="PTHR31945:SF11">
    <property type="entry name" value="TRANSCRIPTION FACTOR ABORTED MICROSPORES"/>
    <property type="match status" value="1"/>
</dbReference>
<keyword evidence="3" id="KW-0805">Transcription regulation</keyword>
<feature type="region of interest" description="Disordered" evidence="6">
    <location>
        <begin position="1"/>
        <end position="56"/>
    </location>
</feature>
<reference evidence="9" key="2">
    <citation type="journal article" date="2017" name="Nat. Plants">
        <title>The Aegilops tauschii genome reveals multiple impacts of transposons.</title>
        <authorList>
            <person name="Zhao G."/>
            <person name="Zou C."/>
            <person name="Li K."/>
            <person name="Wang K."/>
            <person name="Li T."/>
            <person name="Gao L."/>
            <person name="Zhang X."/>
            <person name="Wang H."/>
            <person name="Yang Z."/>
            <person name="Liu X."/>
            <person name="Jiang W."/>
            <person name="Mao L."/>
            <person name="Kong X."/>
            <person name="Jiao Y."/>
            <person name="Jia J."/>
        </authorList>
    </citation>
    <scope>NUCLEOTIDE SEQUENCE [LARGE SCALE GENOMIC DNA]</scope>
    <source>
        <strain evidence="9">cv. AL8/78</strain>
    </source>
</reference>
<dbReference type="SMART" id="SM00353">
    <property type="entry name" value="HLH"/>
    <property type="match status" value="1"/>
</dbReference>
<organism evidence="8 9">
    <name type="scientific">Aegilops tauschii subsp. strangulata</name>
    <name type="common">Goatgrass</name>
    <dbReference type="NCBI Taxonomy" id="200361"/>
    <lineage>
        <taxon>Eukaryota</taxon>
        <taxon>Viridiplantae</taxon>
        <taxon>Streptophyta</taxon>
        <taxon>Embryophyta</taxon>
        <taxon>Tracheophyta</taxon>
        <taxon>Spermatophyta</taxon>
        <taxon>Magnoliopsida</taxon>
        <taxon>Liliopsida</taxon>
        <taxon>Poales</taxon>
        <taxon>Poaceae</taxon>
        <taxon>BOP clade</taxon>
        <taxon>Pooideae</taxon>
        <taxon>Triticodae</taxon>
        <taxon>Triticeae</taxon>
        <taxon>Triticinae</taxon>
        <taxon>Aegilops</taxon>
    </lineage>
</organism>
<evidence type="ECO:0000256" key="1">
    <source>
        <dbReference type="ARBA" id="ARBA00004123"/>
    </source>
</evidence>
<reference evidence="8" key="5">
    <citation type="journal article" date="2021" name="G3 (Bethesda)">
        <title>Aegilops tauschii genome assembly Aet v5.0 features greater sequence contiguity and improved annotation.</title>
        <authorList>
            <person name="Wang L."/>
            <person name="Zhu T."/>
            <person name="Rodriguez J.C."/>
            <person name="Deal K.R."/>
            <person name="Dubcovsky J."/>
            <person name="McGuire P.E."/>
            <person name="Lux T."/>
            <person name="Spannagl M."/>
            <person name="Mayer K.F.X."/>
            <person name="Baldrich P."/>
            <person name="Meyers B.C."/>
            <person name="Huo N."/>
            <person name="Gu Y.Q."/>
            <person name="Zhou H."/>
            <person name="Devos K.M."/>
            <person name="Bennetzen J.L."/>
            <person name="Unver T."/>
            <person name="Budak H."/>
            <person name="Gulick P.J."/>
            <person name="Galiba G."/>
            <person name="Kalapos B."/>
            <person name="Nelson D.R."/>
            <person name="Li P."/>
            <person name="You F.M."/>
            <person name="Luo M.C."/>
            <person name="Dvorak J."/>
        </authorList>
    </citation>
    <scope>NUCLEOTIDE SEQUENCE [LARGE SCALE GENOMIC DNA]</scope>
    <source>
        <strain evidence="8">cv. AL8/78</strain>
    </source>
</reference>
<evidence type="ECO:0000256" key="2">
    <source>
        <dbReference type="ARBA" id="ARBA00005510"/>
    </source>
</evidence>
<keyword evidence="9" id="KW-1185">Reference proteome</keyword>
<dbReference type="Gene3D" id="4.10.280.10">
    <property type="entry name" value="Helix-loop-helix DNA-binding domain"/>
    <property type="match status" value="1"/>
</dbReference>
<dbReference type="GO" id="GO:0003700">
    <property type="term" value="F:DNA-binding transcription factor activity"/>
    <property type="evidence" value="ECO:0007669"/>
    <property type="project" value="TreeGrafter"/>
</dbReference>
<dbReference type="Gramene" id="AET6Gv20178800.9">
    <property type="protein sequence ID" value="AET6Gv20178800.9"/>
    <property type="gene ID" value="AET6Gv20178800"/>
</dbReference>
<proteinExistence type="inferred from homology"/>
<keyword evidence="5" id="KW-0539">Nucleus</keyword>
<dbReference type="AlphaFoldDB" id="A0A453N1T3"/>
<dbReference type="Pfam" id="PF00010">
    <property type="entry name" value="HLH"/>
    <property type="match status" value="1"/>
</dbReference>
<reference evidence="9" key="1">
    <citation type="journal article" date="2014" name="Science">
        <title>Ancient hybridizations among the ancestral genomes of bread wheat.</title>
        <authorList>
            <consortium name="International Wheat Genome Sequencing Consortium,"/>
            <person name="Marcussen T."/>
            <person name="Sandve S.R."/>
            <person name="Heier L."/>
            <person name="Spannagl M."/>
            <person name="Pfeifer M."/>
            <person name="Jakobsen K.S."/>
            <person name="Wulff B.B."/>
            <person name="Steuernagel B."/>
            <person name="Mayer K.F."/>
            <person name="Olsen O.A."/>
        </authorList>
    </citation>
    <scope>NUCLEOTIDE SEQUENCE [LARGE SCALE GENOMIC DNA]</scope>
    <source>
        <strain evidence="9">cv. AL8/78</strain>
    </source>
</reference>
<evidence type="ECO:0000256" key="6">
    <source>
        <dbReference type="SAM" id="MobiDB-lite"/>
    </source>
</evidence>
<dbReference type="SUPFAM" id="SSF47459">
    <property type="entry name" value="HLH, helix-loop-helix DNA-binding domain"/>
    <property type="match status" value="1"/>
</dbReference>
<dbReference type="PROSITE" id="PS50888">
    <property type="entry name" value="BHLH"/>
    <property type="match status" value="1"/>
</dbReference>
<evidence type="ECO:0000256" key="4">
    <source>
        <dbReference type="ARBA" id="ARBA00023163"/>
    </source>
</evidence>
<dbReference type="Proteomes" id="UP000015105">
    <property type="component" value="Chromosome 6D"/>
</dbReference>
<dbReference type="Pfam" id="PF22754">
    <property type="entry name" value="bHLH-TF_ACT-like_plant"/>
    <property type="match status" value="1"/>
</dbReference>
<comment type="similarity">
    <text evidence="2">Belongs to the bHLH protein family.</text>
</comment>
<dbReference type="GO" id="GO:0046983">
    <property type="term" value="F:protein dimerization activity"/>
    <property type="evidence" value="ECO:0007669"/>
    <property type="project" value="InterPro"/>
</dbReference>
<evidence type="ECO:0000256" key="5">
    <source>
        <dbReference type="ARBA" id="ARBA00023242"/>
    </source>
</evidence>
<reference evidence="8" key="3">
    <citation type="journal article" date="2017" name="Nature">
        <title>Genome sequence of the progenitor of the wheat D genome Aegilops tauschii.</title>
        <authorList>
            <person name="Luo M.C."/>
            <person name="Gu Y.Q."/>
            <person name="Puiu D."/>
            <person name="Wang H."/>
            <person name="Twardziok S.O."/>
            <person name="Deal K.R."/>
            <person name="Huo N."/>
            <person name="Zhu T."/>
            <person name="Wang L."/>
            <person name="Wang Y."/>
            <person name="McGuire P.E."/>
            <person name="Liu S."/>
            <person name="Long H."/>
            <person name="Ramasamy R.K."/>
            <person name="Rodriguez J.C."/>
            <person name="Van S.L."/>
            <person name="Yuan L."/>
            <person name="Wang Z."/>
            <person name="Xia Z."/>
            <person name="Xiao L."/>
            <person name="Anderson O.D."/>
            <person name="Ouyang S."/>
            <person name="Liang Y."/>
            <person name="Zimin A.V."/>
            <person name="Pertea G."/>
            <person name="Qi P."/>
            <person name="Bennetzen J.L."/>
            <person name="Dai X."/>
            <person name="Dawson M.W."/>
            <person name="Muller H.G."/>
            <person name="Kugler K."/>
            <person name="Rivarola-Duarte L."/>
            <person name="Spannagl M."/>
            <person name="Mayer K.F.X."/>
            <person name="Lu F.H."/>
            <person name="Bevan M.W."/>
            <person name="Leroy P."/>
            <person name="Li P."/>
            <person name="You F.M."/>
            <person name="Sun Q."/>
            <person name="Liu Z."/>
            <person name="Lyons E."/>
            <person name="Wicker T."/>
            <person name="Salzberg S.L."/>
            <person name="Devos K.M."/>
            <person name="Dvorak J."/>
        </authorList>
    </citation>
    <scope>NUCLEOTIDE SEQUENCE [LARGE SCALE GENOMIC DNA]</scope>
    <source>
        <strain evidence="8">cv. AL8/78</strain>
    </source>
</reference>
<dbReference type="InterPro" id="IPR036638">
    <property type="entry name" value="HLH_DNA-bd_sf"/>
</dbReference>
<comment type="subcellular location">
    <subcellularLocation>
        <location evidence="1">Nucleus</location>
    </subcellularLocation>
</comment>
<evidence type="ECO:0000313" key="8">
    <source>
        <dbReference type="EnsemblPlants" id="AET6Gv20178800.9"/>
    </source>
</evidence>
<dbReference type="InterPro" id="IPR051358">
    <property type="entry name" value="TF_AMS/ICE1/BHLH6-like"/>
</dbReference>
<dbReference type="InterPro" id="IPR011598">
    <property type="entry name" value="bHLH_dom"/>
</dbReference>
<reference evidence="8" key="4">
    <citation type="submission" date="2019-03" db="UniProtKB">
        <authorList>
            <consortium name="EnsemblPlants"/>
        </authorList>
    </citation>
    <scope>IDENTIFICATION</scope>
</reference>
<evidence type="ECO:0000259" key="7">
    <source>
        <dbReference type="PROSITE" id="PS50888"/>
    </source>
</evidence>
<evidence type="ECO:0000313" key="9">
    <source>
        <dbReference type="Proteomes" id="UP000015105"/>
    </source>
</evidence>
<protein>
    <recommendedName>
        <fullName evidence="7">BHLH domain-containing protein</fullName>
    </recommendedName>
</protein>
<dbReference type="PANTHER" id="PTHR31945">
    <property type="entry name" value="TRANSCRIPTION FACTOR SCREAM2-RELATED"/>
    <property type="match status" value="1"/>
</dbReference>
<dbReference type="EnsemblPlants" id="AET6Gv20178800.9">
    <property type="protein sequence ID" value="AET6Gv20178800.9"/>
    <property type="gene ID" value="AET6Gv20178800"/>
</dbReference>
<sequence>PPSTVAQEHQQLHGLGVGRADSGSERSDMQLGDPDDNVDGETQRGSGKDGGGKRQQCKNLIAERKRRKKLNNRLYTLRSLVPNITKMDRASILGDAIDYIVGLQKQVLCSHKSGRFVRIMDEIAALGLQITSVNVTSYNKLVLNVFRAVMKDNEAAVPADRVRDSLLEVTREMYGGGGAWSSPLPPPPPTNAKLDGMDGQAVPAAAGDHYQLHHQVLGGYHHQHLQYLAMD</sequence>